<dbReference type="GO" id="GO:0016740">
    <property type="term" value="F:transferase activity"/>
    <property type="evidence" value="ECO:0007669"/>
    <property type="project" value="UniProtKB-KW"/>
</dbReference>
<name>A0A326U2Y1_THEHA</name>
<dbReference type="InterPro" id="IPR002575">
    <property type="entry name" value="Aminoglycoside_PTrfase"/>
</dbReference>
<evidence type="ECO:0000313" key="3">
    <source>
        <dbReference type="Proteomes" id="UP000248806"/>
    </source>
</evidence>
<dbReference type="Gene3D" id="3.30.200.20">
    <property type="entry name" value="Phosphorylase Kinase, domain 1"/>
    <property type="match status" value="1"/>
</dbReference>
<keyword evidence="2" id="KW-0808">Transferase</keyword>
<evidence type="ECO:0000259" key="1">
    <source>
        <dbReference type="Pfam" id="PF01636"/>
    </source>
</evidence>
<dbReference type="EMBL" id="QKUF01000019">
    <property type="protein sequence ID" value="PZW25326.1"/>
    <property type="molecule type" value="Genomic_DNA"/>
</dbReference>
<feature type="domain" description="Aminoglycoside phosphotransferase" evidence="1">
    <location>
        <begin position="21"/>
        <end position="104"/>
    </location>
</feature>
<proteinExistence type="predicted"/>
<reference evidence="2 3" key="1">
    <citation type="submission" date="2018-06" db="EMBL/GenBank/DDBJ databases">
        <title>Genomic Encyclopedia of Archaeal and Bacterial Type Strains, Phase II (KMG-II): from individual species to whole genera.</title>
        <authorList>
            <person name="Goeker M."/>
        </authorList>
    </citation>
    <scope>NUCLEOTIDE SEQUENCE [LARGE SCALE GENOMIC DNA]</scope>
    <source>
        <strain evidence="2 3">ATCC BAA-1881</strain>
    </source>
</reference>
<accession>A0A326U2Y1</accession>
<dbReference type="SUPFAM" id="SSF56112">
    <property type="entry name" value="Protein kinase-like (PK-like)"/>
    <property type="match status" value="1"/>
</dbReference>
<dbReference type="RefSeq" id="WP_111324708.1">
    <property type="nucleotide sequence ID" value="NZ_BIFX01000002.1"/>
</dbReference>
<protein>
    <submittedName>
        <fullName evidence="2">Phosphotransferase family enzyme</fullName>
    </submittedName>
</protein>
<sequence length="110" mass="12587">MYPEQLAEVRNRYRIGDILHVSRLTGGYWNTVLKLETGTASYVLRISHPTTSLNRLQYEHRLMAVVHPHIQEVPAPVPAENGDTFISCNNKWITLFPFMEGAPQSRLRIG</sequence>
<gene>
    <name evidence="2" type="ORF">EI42_04378</name>
</gene>
<dbReference type="InterPro" id="IPR011009">
    <property type="entry name" value="Kinase-like_dom_sf"/>
</dbReference>
<dbReference type="Proteomes" id="UP000248806">
    <property type="component" value="Unassembled WGS sequence"/>
</dbReference>
<evidence type="ECO:0000313" key="2">
    <source>
        <dbReference type="EMBL" id="PZW25326.1"/>
    </source>
</evidence>
<comment type="caution">
    <text evidence="2">The sequence shown here is derived from an EMBL/GenBank/DDBJ whole genome shotgun (WGS) entry which is preliminary data.</text>
</comment>
<dbReference type="AlphaFoldDB" id="A0A326U2Y1"/>
<keyword evidence="3" id="KW-1185">Reference proteome</keyword>
<dbReference type="Pfam" id="PF01636">
    <property type="entry name" value="APH"/>
    <property type="match status" value="1"/>
</dbReference>
<organism evidence="2 3">
    <name type="scientific">Thermosporothrix hazakensis</name>
    <dbReference type="NCBI Taxonomy" id="644383"/>
    <lineage>
        <taxon>Bacteria</taxon>
        <taxon>Bacillati</taxon>
        <taxon>Chloroflexota</taxon>
        <taxon>Ktedonobacteria</taxon>
        <taxon>Ktedonobacterales</taxon>
        <taxon>Thermosporotrichaceae</taxon>
        <taxon>Thermosporothrix</taxon>
    </lineage>
</organism>